<protein>
    <submittedName>
        <fullName evidence="2">Carbon monoxide dehydrogenase</fullName>
    </submittedName>
</protein>
<proteinExistence type="predicted"/>
<dbReference type="InterPro" id="IPR010419">
    <property type="entry name" value="CO_DH_gsu"/>
</dbReference>
<dbReference type="CDD" id="cd05018">
    <property type="entry name" value="CoxG"/>
    <property type="match status" value="1"/>
</dbReference>
<organism evidence="2 3">
    <name type="scientific">Oceanomicrobium pacificus</name>
    <dbReference type="NCBI Taxonomy" id="2692916"/>
    <lineage>
        <taxon>Bacteria</taxon>
        <taxon>Pseudomonadati</taxon>
        <taxon>Pseudomonadota</taxon>
        <taxon>Alphaproteobacteria</taxon>
        <taxon>Rhodobacterales</taxon>
        <taxon>Paracoccaceae</taxon>
        <taxon>Oceanomicrobium</taxon>
    </lineage>
</organism>
<dbReference type="InterPro" id="IPR023393">
    <property type="entry name" value="START-like_dom_sf"/>
</dbReference>
<dbReference type="AlphaFoldDB" id="A0A6B0TNC4"/>
<sequence>MELKGTRTIAADRQTVWAALNDPEVLKACIPGCSELTGSPEDGFAAVVTQKVGPVKATFKGAVSLSEIDAPNSYVISGEGKGGAAGFAKGSAKVALSDVADGTELAYDVDAKVGGKLAQLGSRLIDGFAKKMADQFFENFQTQIEGPAEVEDAPEAESDEAAEGDTPKKGWVKKLIG</sequence>
<name>A0A6B0TNC4_9RHOB</name>
<gene>
    <name evidence="2" type="ORF">GSH16_11640</name>
</gene>
<dbReference type="Proteomes" id="UP000436016">
    <property type="component" value="Unassembled WGS sequence"/>
</dbReference>
<accession>A0A6B0TNC4</accession>
<evidence type="ECO:0000313" key="3">
    <source>
        <dbReference type="Proteomes" id="UP000436016"/>
    </source>
</evidence>
<keyword evidence="3" id="KW-1185">Reference proteome</keyword>
<dbReference type="SUPFAM" id="SSF55961">
    <property type="entry name" value="Bet v1-like"/>
    <property type="match status" value="1"/>
</dbReference>
<dbReference type="Gene3D" id="3.30.530.20">
    <property type="match status" value="1"/>
</dbReference>
<reference evidence="2 3" key="1">
    <citation type="submission" date="2019-12" db="EMBL/GenBank/DDBJ databases">
        <title>Strain KN286 was isolated from seawater, which was collected from Caroline Seamount in the tropical western Pacific.</title>
        <authorList>
            <person name="Wang Q."/>
        </authorList>
    </citation>
    <scope>NUCLEOTIDE SEQUENCE [LARGE SCALE GENOMIC DNA]</scope>
    <source>
        <strain evidence="2 3">KN286</strain>
    </source>
</reference>
<feature type="compositionally biased region" description="Acidic residues" evidence="1">
    <location>
        <begin position="148"/>
        <end position="163"/>
    </location>
</feature>
<evidence type="ECO:0000313" key="2">
    <source>
        <dbReference type="EMBL" id="MXU66100.1"/>
    </source>
</evidence>
<dbReference type="PANTHER" id="PTHR38588">
    <property type="entry name" value="BLL0334 PROTEIN"/>
    <property type="match status" value="1"/>
</dbReference>
<comment type="caution">
    <text evidence="2">The sequence shown here is derived from an EMBL/GenBank/DDBJ whole genome shotgun (WGS) entry which is preliminary data.</text>
</comment>
<evidence type="ECO:0000256" key="1">
    <source>
        <dbReference type="SAM" id="MobiDB-lite"/>
    </source>
</evidence>
<dbReference type="Pfam" id="PF06240">
    <property type="entry name" value="COXG"/>
    <property type="match status" value="1"/>
</dbReference>
<dbReference type="RefSeq" id="WP_160855291.1">
    <property type="nucleotide sequence ID" value="NZ_WUWG01000005.1"/>
</dbReference>
<feature type="region of interest" description="Disordered" evidence="1">
    <location>
        <begin position="146"/>
        <end position="177"/>
    </location>
</feature>
<dbReference type="PANTHER" id="PTHR38588:SF1">
    <property type="entry name" value="BLL0334 PROTEIN"/>
    <property type="match status" value="1"/>
</dbReference>
<dbReference type="EMBL" id="WUWG01000005">
    <property type="protein sequence ID" value="MXU66100.1"/>
    <property type="molecule type" value="Genomic_DNA"/>
</dbReference>